<dbReference type="RefSeq" id="YP_762438.1">
    <property type="nucleotide sequence ID" value="NC_008361.1"/>
</dbReference>
<dbReference type="OrthoDB" id="34622at10239"/>
<dbReference type="GeneID" id="4306249"/>
<evidence type="ECO:0000313" key="2">
    <source>
        <dbReference type="Proteomes" id="UP000008030"/>
    </source>
</evidence>
<organismHost>
    <name type="scientific">Spodoptera frugiperda</name>
    <name type="common">Fall armyworm</name>
    <dbReference type="NCBI Taxonomy" id="7108"/>
</organismHost>
<proteinExistence type="predicted"/>
<dbReference type="Proteomes" id="UP000008030">
    <property type="component" value="Segment"/>
</dbReference>
<sequence>MSKVRVLNRVACLILLLTVCESLSLYRSMDVFYYKDVHRWFGEIRCPVDYTIRVTSIRARFTSSNHSWGYVSSRSTVDNCVGTNQCFVNIETNNSSTENLQVNYECVSLVKRMLAHNDVLWNDPNDEHLNVFRRLVNARLQLATSRTRGYRRYNGDAVRYPVTVFDEAVVRYVPSDDGGVVELPYYSAVNITLWHVNEGAVTNRSCIIGPKLGGCDRCSFNVVPIDTRVRAAMWDRRENVIFDHVKRNPMGLVRVETLLMYSVSTVDKTTPRMFVQVYKFYENFNNLNENYAQRMAITYNGRCRTTQCEYEMEALINPHKPHQDPACD</sequence>
<name>Q0E518_SFAVA</name>
<dbReference type="KEGG" id="vg:4306249"/>
<keyword evidence="1" id="KW-0675">Receptor</keyword>
<keyword evidence="2" id="KW-1185">Reference proteome</keyword>
<protein>
    <submittedName>
        <fullName evidence="1">38 kDa Toll-like receptor</fullName>
    </submittedName>
</protein>
<evidence type="ECO:0000313" key="1">
    <source>
        <dbReference type="EMBL" id="CAL44683.1"/>
    </source>
</evidence>
<reference evidence="1 2" key="1">
    <citation type="journal article" date="2006" name="J. Virol.">
        <title>Genomic sequence of Spodoptera frugiperda Ascovirus 1a, an enveloped, double-stranded DNA insect virus that manipulates apoptosis for viral reproduction.</title>
        <authorList>
            <person name="Bideshi D.K."/>
            <person name="Demattei M.V."/>
            <person name="Rouleux-Bonnin F."/>
            <person name="Stasiak K."/>
            <person name="Tan Y."/>
            <person name="Bigot S."/>
            <person name="Bigot Y."/>
            <person name="Federici B.A."/>
        </authorList>
    </citation>
    <scope>NUCLEOTIDE SEQUENCE [LARGE SCALE GENOMIC DNA]</scope>
    <source>
        <strain evidence="2">SvAV-1a</strain>
    </source>
</reference>
<dbReference type="EMBL" id="AM398843">
    <property type="protein sequence ID" value="CAL44683.1"/>
    <property type="molecule type" value="Genomic_DNA"/>
</dbReference>
<accession>Q0E518</accession>
<organism evidence="1 2">
    <name type="scientific">Spodoptera frugiperda ascovirus 1a</name>
    <name type="common">SfAV-1a</name>
    <dbReference type="NCBI Taxonomy" id="113370"/>
    <lineage>
        <taxon>Viruses</taxon>
        <taxon>Varidnaviria</taxon>
        <taxon>Bamfordvirae</taxon>
        <taxon>Nucleocytoviricota</taxon>
        <taxon>Megaviricetes</taxon>
        <taxon>Pimascovirales</taxon>
        <taxon>Pimascovirales incertae sedis</taxon>
        <taxon>Ascoviridae</taxon>
        <taxon>Ascovirus</taxon>
        <taxon>Ascovirus sfav1a</taxon>
    </lineage>
</organism>
<gene>
    <name evidence="1" type="primary">ORF083</name>
</gene>